<dbReference type="InterPro" id="IPR013830">
    <property type="entry name" value="SGNH_hydro"/>
</dbReference>
<evidence type="ECO:0000313" key="2">
    <source>
        <dbReference type="EMBL" id="KFG71618.1"/>
    </source>
</evidence>
<dbReference type="InterPro" id="IPR053140">
    <property type="entry name" value="GDSL_Rv0518-like"/>
</dbReference>
<dbReference type="EMBL" id="JNFQ01000006">
    <property type="protein sequence ID" value="KFG71618.1"/>
    <property type="molecule type" value="Genomic_DNA"/>
</dbReference>
<dbReference type="STRING" id="1915400.FM21_33070"/>
<evidence type="ECO:0000259" key="1">
    <source>
        <dbReference type="Pfam" id="PF13472"/>
    </source>
</evidence>
<keyword evidence="3" id="KW-1185">Reference proteome</keyword>
<dbReference type="Gene3D" id="3.40.50.1110">
    <property type="entry name" value="SGNH hydrolase"/>
    <property type="match status" value="1"/>
</dbReference>
<comment type="caution">
    <text evidence="2">The sequence shown here is derived from an EMBL/GenBank/DDBJ whole genome shotgun (WGS) entry which is preliminary data.</text>
</comment>
<dbReference type="SUPFAM" id="SSF52266">
    <property type="entry name" value="SGNH hydrolase"/>
    <property type="match status" value="1"/>
</dbReference>
<feature type="domain" description="SGNH hydrolase-type esterase" evidence="1">
    <location>
        <begin position="34"/>
        <end position="209"/>
    </location>
</feature>
<name>A0A086MRV0_9ACTN</name>
<protein>
    <recommendedName>
        <fullName evidence="1">SGNH hydrolase-type esterase domain-containing protein</fullName>
    </recommendedName>
</protein>
<dbReference type="Pfam" id="PF13472">
    <property type="entry name" value="Lipase_GDSL_2"/>
    <property type="match status" value="1"/>
</dbReference>
<dbReference type="HOGENOM" id="CLU_069365_2_0_11"/>
<reference evidence="2 3" key="1">
    <citation type="submission" date="2014-05" db="EMBL/GenBank/DDBJ databases">
        <title>Complete genome sequence of the Streptomyces mutabilis TRM45540.</title>
        <authorList>
            <person name="Luo X."/>
            <person name="Zhang L."/>
        </authorList>
    </citation>
    <scope>NUCLEOTIDE SEQUENCE [LARGE SCALE GENOMIC DNA]</scope>
    <source>
        <strain evidence="2 3">TRM45540</strain>
    </source>
</reference>
<dbReference type="InterPro" id="IPR036514">
    <property type="entry name" value="SGNH_hydro_sf"/>
</dbReference>
<dbReference type="PANTHER" id="PTHR43784">
    <property type="entry name" value="GDSL-LIKE LIPASE/ACYLHYDROLASE, PUTATIVE (AFU_ORTHOLOGUE AFUA_2G00820)-RELATED"/>
    <property type="match status" value="1"/>
</dbReference>
<dbReference type="PANTHER" id="PTHR43784:SF2">
    <property type="entry name" value="GDSL-LIKE LIPASE_ACYLHYDROLASE, PUTATIVE (AFU_ORTHOLOGUE AFUA_2G00820)-RELATED"/>
    <property type="match status" value="1"/>
</dbReference>
<dbReference type="AlphaFoldDB" id="A0A086MRV0"/>
<evidence type="ECO:0000313" key="3">
    <source>
        <dbReference type="Proteomes" id="UP000029095"/>
    </source>
</evidence>
<dbReference type="CDD" id="cd01832">
    <property type="entry name" value="SGNH_hydrolase_like_1"/>
    <property type="match status" value="1"/>
</dbReference>
<dbReference type="Proteomes" id="UP000029095">
    <property type="component" value="Unassembled WGS sequence"/>
</dbReference>
<proteinExistence type="predicted"/>
<sequence>MNAIFTDERFDPHCIAPDMATELLAQAPWRRFVVLGDDFARGPGDPHEGYGASPWPDRVAAALRSVRPELAYLNLAQPQSTATEVRARQLAKALMFQADLAAVAAGGNDVLSDHFDADATETELARIIGPLREAGVEVVVLAPFGSRSPARQSPEHRDVLRRRLRLLTERTYELALRHGAIHVGLSAHPADADPDIYGSDGRRVDARGHAIAAAAAIRRLGVHLGVNGRPSPR</sequence>
<dbReference type="RefSeq" id="WP_043385067.1">
    <property type="nucleotide sequence ID" value="NZ_KN039949.1"/>
</dbReference>
<organism evidence="2 3">
    <name type="scientific">Streptomyces mutabilis</name>
    <dbReference type="NCBI Taxonomy" id="67332"/>
    <lineage>
        <taxon>Bacteria</taxon>
        <taxon>Bacillati</taxon>
        <taxon>Actinomycetota</taxon>
        <taxon>Actinomycetes</taxon>
        <taxon>Kitasatosporales</taxon>
        <taxon>Streptomycetaceae</taxon>
        <taxon>Streptomyces</taxon>
    </lineage>
</organism>
<accession>A0A086MRV0</accession>
<gene>
    <name evidence="2" type="ORF">FM21_33070</name>
</gene>